<reference evidence="2 3" key="1">
    <citation type="submission" date="2019-12" db="EMBL/GenBank/DDBJ databases">
        <title>Whole-genome analyses of novel actinobacteria.</title>
        <authorList>
            <person name="Sahin N."/>
            <person name="Saygin H."/>
        </authorList>
    </citation>
    <scope>NUCLEOTIDE SEQUENCE [LARGE SCALE GENOMIC DNA]</scope>
    <source>
        <strain evidence="2 3">KC615</strain>
    </source>
</reference>
<accession>A0A6I4VPM9</accession>
<keyword evidence="1" id="KW-1133">Transmembrane helix</keyword>
<evidence type="ECO:0000313" key="3">
    <source>
        <dbReference type="Proteomes" id="UP000430692"/>
    </source>
</evidence>
<keyword evidence="1" id="KW-0472">Membrane</keyword>
<dbReference type="Proteomes" id="UP000430692">
    <property type="component" value="Unassembled WGS sequence"/>
</dbReference>
<keyword evidence="1" id="KW-0812">Transmembrane</keyword>
<proteinExistence type="predicted"/>
<evidence type="ECO:0000256" key="1">
    <source>
        <dbReference type="SAM" id="Phobius"/>
    </source>
</evidence>
<dbReference type="EMBL" id="WUUL01000002">
    <property type="protein sequence ID" value="MXQ53023.1"/>
    <property type="molecule type" value="Genomic_DNA"/>
</dbReference>
<feature type="transmembrane region" description="Helical" evidence="1">
    <location>
        <begin position="6"/>
        <end position="29"/>
    </location>
</feature>
<keyword evidence="3" id="KW-1185">Reference proteome</keyword>
<name>A0A6I4VPM9_9BACL</name>
<dbReference type="AlphaFoldDB" id="A0A6I4VPM9"/>
<dbReference type="RefSeq" id="WP_160800357.1">
    <property type="nucleotide sequence ID" value="NZ_WUUL01000002.1"/>
</dbReference>
<comment type="caution">
    <text evidence="2">The sequence shown here is derived from an EMBL/GenBank/DDBJ whole genome shotgun (WGS) entry which is preliminary data.</text>
</comment>
<organism evidence="2 3">
    <name type="scientific">Shimazuella alba</name>
    <dbReference type="NCBI Taxonomy" id="2690964"/>
    <lineage>
        <taxon>Bacteria</taxon>
        <taxon>Bacillati</taxon>
        <taxon>Bacillota</taxon>
        <taxon>Bacilli</taxon>
        <taxon>Bacillales</taxon>
        <taxon>Thermoactinomycetaceae</taxon>
        <taxon>Shimazuella</taxon>
    </lineage>
</organism>
<gene>
    <name evidence="2" type="ORF">GSM42_04610</name>
</gene>
<sequence length="266" mass="31140">MGKKFRFYWISISLGLIFSIVSLPPLFLLSMEMMYRTHMNNRYQIGNDYLQRIEGEGFDDPYQADLPVPYTFEKNVIDAMIVPKKKYSPTIFAGDVDLYLNGKFLGIIWNRVLESDYPVTKEQPASFDLSNTTDISIYTLKDNDTNQEDIIIFADITAYRIKAGEEYLLNRYYPKNMEEMTQFQYWRIHKDGSYDKEVFRQKSDRTDLQTFLALNSGANVGYFTTWLNAYPAFYFPLPYPLFSGFLGIFLLFHGVVSRKIKRKGLV</sequence>
<protein>
    <submittedName>
        <fullName evidence="2">Uncharacterized protein</fullName>
    </submittedName>
</protein>
<feature type="transmembrane region" description="Helical" evidence="1">
    <location>
        <begin position="237"/>
        <end position="256"/>
    </location>
</feature>
<evidence type="ECO:0000313" key="2">
    <source>
        <dbReference type="EMBL" id="MXQ53023.1"/>
    </source>
</evidence>